<evidence type="ECO:0000259" key="3">
    <source>
        <dbReference type="Pfam" id="PF02826"/>
    </source>
</evidence>
<evidence type="ECO:0000256" key="1">
    <source>
        <dbReference type="ARBA" id="ARBA00023002"/>
    </source>
</evidence>
<dbReference type="Gene3D" id="3.40.50.720">
    <property type="entry name" value="NAD(P)-binding Rossmann-like Domain"/>
    <property type="match status" value="2"/>
</dbReference>
<feature type="domain" description="D-isomer specific 2-hydroxyacid dehydrogenase NAD-binding" evidence="3">
    <location>
        <begin position="106"/>
        <end position="275"/>
    </location>
</feature>
<dbReference type="InterPro" id="IPR036291">
    <property type="entry name" value="NAD(P)-bd_dom_sf"/>
</dbReference>
<proteinExistence type="predicted"/>
<protein>
    <submittedName>
        <fullName evidence="4">Glyoxylate/hydroxypyruvate reductase A</fullName>
    </submittedName>
</protein>
<dbReference type="GO" id="GO:0051287">
    <property type="term" value="F:NAD binding"/>
    <property type="evidence" value="ECO:0007669"/>
    <property type="project" value="InterPro"/>
</dbReference>
<dbReference type="PANTHER" id="PTHR43333">
    <property type="entry name" value="2-HACID_DH_C DOMAIN-CONTAINING PROTEIN"/>
    <property type="match status" value="1"/>
</dbReference>
<dbReference type="AlphaFoldDB" id="A0A483K734"/>
<dbReference type="EMBL" id="SDCO01000013">
    <property type="protein sequence ID" value="TCX59552.1"/>
    <property type="molecule type" value="Genomic_DNA"/>
</dbReference>
<sequence>MSDITIVVDCNDADFARDICAALQQFPDVTALLPHHQAARGAQYASCWFPSPQLLTRSPGLKLIQAASAGVDHLPPALFASDIPLCRVIDEDFRHGMFEYALWGVLWFQRYFDRALAHQRTQTWKLYPQRAAADFHIGIMGLGEIGGYIADQLARLGYRVSGWSRSEKQLAGVTCYRGEEALDSFLGSLDGLINLLPLTAQTRGILAAPLFSRLPAGAVLINCGRGEHMVNEDVLAALESGQLAGAVLDVFPQEPLPADDPLWRHPQVVITPHMASAAPAEVIARQLLENIQRQRRGLPLKNLVNKHAGY</sequence>
<reference evidence="4" key="1">
    <citation type="submission" date="2019-01" db="EMBL/GenBank/DDBJ databases">
        <authorList>
            <person name="Lista F."/>
            <person name="Anselmo A."/>
        </authorList>
    </citation>
    <scope>NUCLEOTIDE SEQUENCE</scope>
    <source>
        <strain evidence="4">8S</strain>
    </source>
</reference>
<dbReference type="SUPFAM" id="SSF51735">
    <property type="entry name" value="NAD(P)-binding Rossmann-fold domains"/>
    <property type="match status" value="1"/>
</dbReference>
<dbReference type="GO" id="GO:0005829">
    <property type="term" value="C:cytosol"/>
    <property type="evidence" value="ECO:0007669"/>
    <property type="project" value="UniProtKB-ARBA"/>
</dbReference>
<dbReference type="SUPFAM" id="SSF52283">
    <property type="entry name" value="Formate/glycerate dehydrogenase catalytic domain-like"/>
    <property type="match status" value="1"/>
</dbReference>
<dbReference type="RefSeq" id="WP_004205747.1">
    <property type="nucleotide sequence ID" value="NZ_AOGO01000023.1"/>
</dbReference>
<dbReference type="CDD" id="cd12164">
    <property type="entry name" value="GDH_like_2"/>
    <property type="match status" value="1"/>
</dbReference>
<dbReference type="InterPro" id="IPR029753">
    <property type="entry name" value="D-isomer_DH_CS"/>
</dbReference>
<evidence type="ECO:0000313" key="4">
    <source>
        <dbReference type="EMBL" id="TCX59552.1"/>
    </source>
</evidence>
<dbReference type="PROSITE" id="PS00671">
    <property type="entry name" value="D_2_HYDROXYACID_DH_3"/>
    <property type="match status" value="1"/>
</dbReference>
<evidence type="ECO:0000256" key="2">
    <source>
        <dbReference type="ARBA" id="ARBA00023027"/>
    </source>
</evidence>
<keyword evidence="1" id="KW-0560">Oxidoreductase</keyword>
<dbReference type="Pfam" id="PF02826">
    <property type="entry name" value="2-Hacid_dh_C"/>
    <property type="match status" value="1"/>
</dbReference>
<comment type="caution">
    <text evidence="4">The sequence shown here is derived from an EMBL/GenBank/DDBJ whole genome shotgun (WGS) entry which is preliminary data.</text>
</comment>
<gene>
    <name evidence="4" type="ORF">ETE84_20165</name>
</gene>
<name>A0A483K734_9ENTR</name>
<keyword evidence="2" id="KW-0520">NAD</keyword>
<organism evidence="4">
    <name type="scientific">Klebsiella quasipneumoniae</name>
    <dbReference type="NCBI Taxonomy" id="1463165"/>
    <lineage>
        <taxon>Bacteria</taxon>
        <taxon>Pseudomonadati</taxon>
        <taxon>Pseudomonadota</taxon>
        <taxon>Gammaproteobacteria</taxon>
        <taxon>Enterobacterales</taxon>
        <taxon>Enterobacteriaceae</taxon>
        <taxon>Klebsiella/Raoultella group</taxon>
        <taxon>Klebsiella</taxon>
        <taxon>Klebsiella pneumoniae complex</taxon>
    </lineage>
</organism>
<dbReference type="KEGG" id="kqu:AVR78_24665"/>
<dbReference type="PANTHER" id="PTHR43333:SF1">
    <property type="entry name" value="D-ISOMER SPECIFIC 2-HYDROXYACID DEHYDROGENASE NAD-BINDING DOMAIN-CONTAINING PROTEIN"/>
    <property type="match status" value="1"/>
</dbReference>
<keyword evidence="4" id="KW-0670">Pyruvate</keyword>
<accession>A0A483K734</accession>
<dbReference type="GO" id="GO:0016616">
    <property type="term" value="F:oxidoreductase activity, acting on the CH-OH group of donors, NAD or NADP as acceptor"/>
    <property type="evidence" value="ECO:0007669"/>
    <property type="project" value="UniProtKB-ARBA"/>
</dbReference>
<dbReference type="InterPro" id="IPR006140">
    <property type="entry name" value="D-isomer_DH_NAD-bd"/>
</dbReference>